<proteinExistence type="predicted"/>
<evidence type="ECO:0000256" key="10">
    <source>
        <dbReference type="ARBA" id="ARBA00023065"/>
    </source>
</evidence>
<keyword evidence="5 14" id="KW-0812">Transmembrane</keyword>
<dbReference type="InterPro" id="IPR003667">
    <property type="entry name" value="NqrDE/RnfAE"/>
</dbReference>
<dbReference type="InterPro" id="IPR011292">
    <property type="entry name" value="NqrD"/>
</dbReference>
<evidence type="ECO:0000256" key="8">
    <source>
        <dbReference type="ARBA" id="ARBA00023027"/>
    </source>
</evidence>
<sequence length="218" mass="23361">MKWLRVLSHPILDNNPVTLQILGICSALAVTTSLATAATMAVALTLVLVASSVIISTIRRHIPTSIRLIVQITLIASLVVVADEIIQAYAFPISQRLSIFVGLIVTNCLVLGRAEAFAMHNPPGPAALDALGNGLGYSLILLIVAFLRELFGAGTLFGWPVLPVSTDGSGFTPLKFMLLAPSAFFILGLLIWALRSVRRGQIEPPAFEIAPDTEERRP</sequence>
<dbReference type="NCBIfam" id="NF009070">
    <property type="entry name" value="PRK12405.1"/>
    <property type="match status" value="1"/>
</dbReference>
<evidence type="ECO:0000256" key="7">
    <source>
        <dbReference type="ARBA" id="ARBA00022989"/>
    </source>
</evidence>
<evidence type="ECO:0000256" key="5">
    <source>
        <dbReference type="ARBA" id="ARBA00022692"/>
    </source>
</evidence>
<feature type="transmembrane region" description="Helical" evidence="14">
    <location>
        <begin position="135"/>
        <end position="162"/>
    </location>
</feature>
<dbReference type="NCBIfam" id="TIGR01939">
    <property type="entry name" value="nqrD"/>
    <property type="match status" value="1"/>
</dbReference>
<keyword evidence="2" id="KW-0813">Transport</keyword>
<organism evidence="15 16">
    <name type="scientific">Alloalcanivorax profundimaris</name>
    <dbReference type="NCBI Taxonomy" id="2735259"/>
    <lineage>
        <taxon>Bacteria</taxon>
        <taxon>Pseudomonadati</taxon>
        <taxon>Pseudomonadota</taxon>
        <taxon>Gammaproteobacteria</taxon>
        <taxon>Oceanospirillales</taxon>
        <taxon>Alcanivoracaceae</taxon>
        <taxon>Alloalcanivorax</taxon>
    </lineage>
</organism>
<dbReference type="Pfam" id="PF02508">
    <property type="entry name" value="Rnf-Nqr"/>
    <property type="match status" value="1"/>
</dbReference>
<keyword evidence="7 14" id="KW-1133">Transmembrane helix</keyword>
<feature type="transmembrane region" description="Helical" evidence="14">
    <location>
        <begin position="20"/>
        <end position="48"/>
    </location>
</feature>
<evidence type="ECO:0000256" key="9">
    <source>
        <dbReference type="ARBA" id="ARBA00023053"/>
    </source>
</evidence>
<evidence type="ECO:0000313" key="15">
    <source>
        <dbReference type="EMBL" id="MBF5054762.1"/>
    </source>
</evidence>
<feature type="transmembrane region" description="Helical" evidence="14">
    <location>
        <begin position="97"/>
        <end position="114"/>
    </location>
</feature>
<keyword evidence="4" id="KW-0997">Cell inner membrane</keyword>
<evidence type="ECO:0000256" key="13">
    <source>
        <dbReference type="ARBA" id="ARBA00023201"/>
    </source>
</evidence>
<comment type="caution">
    <text evidence="15">The sequence shown here is derived from an EMBL/GenBank/DDBJ whole genome shotgun (WGS) entry which is preliminary data.</text>
</comment>
<keyword evidence="3" id="KW-1003">Cell membrane</keyword>
<feature type="transmembrane region" description="Helical" evidence="14">
    <location>
        <begin position="174"/>
        <end position="194"/>
    </location>
</feature>
<feature type="transmembrane region" description="Helical" evidence="14">
    <location>
        <begin position="68"/>
        <end position="91"/>
    </location>
</feature>
<reference evidence="15 16" key="1">
    <citation type="submission" date="2012-09" db="EMBL/GenBank/DDBJ databases">
        <title>Genome Sequence of alkane-degrading Bacterium Alcanivorax sp. 521-1.</title>
        <authorList>
            <person name="Lai Q."/>
            <person name="Shao Z."/>
        </authorList>
    </citation>
    <scope>NUCLEOTIDE SEQUENCE [LARGE SCALE GENOMIC DNA]</scope>
    <source>
        <strain evidence="15 16">521-1</strain>
    </source>
</reference>
<keyword evidence="9" id="KW-0915">Sodium</keyword>
<dbReference type="PANTHER" id="PTHR30586">
    <property type="entry name" value="ELECTRON TRANSPORT COMPLEX PROTEIN RNFE"/>
    <property type="match status" value="1"/>
</dbReference>
<evidence type="ECO:0000256" key="2">
    <source>
        <dbReference type="ARBA" id="ARBA00022448"/>
    </source>
</evidence>
<keyword evidence="13" id="KW-0739">Sodium transport</keyword>
<comment type="subcellular location">
    <subcellularLocation>
        <location evidence="1">Endomembrane system</location>
        <topology evidence="1">Multi-pass membrane protein</topology>
    </subcellularLocation>
</comment>
<evidence type="ECO:0000256" key="14">
    <source>
        <dbReference type="SAM" id="Phobius"/>
    </source>
</evidence>
<keyword evidence="10" id="KW-0406">Ion transport</keyword>
<evidence type="ECO:0000256" key="11">
    <source>
        <dbReference type="ARBA" id="ARBA00023075"/>
    </source>
</evidence>
<evidence type="ECO:0000256" key="1">
    <source>
        <dbReference type="ARBA" id="ARBA00004127"/>
    </source>
</evidence>
<keyword evidence="12 14" id="KW-0472">Membrane</keyword>
<evidence type="ECO:0000256" key="12">
    <source>
        <dbReference type="ARBA" id="ARBA00023136"/>
    </source>
</evidence>
<evidence type="ECO:0000313" key="16">
    <source>
        <dbReference type="Proteomes" id="UP000662703"/>
    </source>
</evidence>
<evidence type="ECO:0000256" key="6">
    <source>
        <dbReference type="ARBA" id="ARBA00022967"/>
    </source>
</evidence>
<gene>
    <name evidence="15" type="ORF">Y5W_00056</name>
</gene>
<dbReference type="PANTHER" id="PTHR30586:SF1">
    <property type="entry name" value="NA(+)-TRANSLOCATING NADH-QUINONE REDUCTASE SUBUNIT D"/>
    <property type="match status" value="1"/>
</dbReference>
<name>A0ABS0AKV5_9GAMM</name>
<keyword evidence="8" id="KW-0520">NAD</keyword>
<protein>
    <submittedName>
        <fullName evidence="15">Na(+)-translocating NADH-quinone reductase subunit D</fullName>
    </submittedName>
</protein>
<dbReference type="PIRSF" id="PIRSF006102">
    <property type="entry name" value="NQR_DE"/>
    <property type="match status" value="1"/>
</dbReference>
<dbReference type="EMBL" id="ARXX01000001">
    <property type="protein sequence ID" value="MBF5054762.1"/>
    <property type="molecule type" value="Genomic_DNA"/>
</dbReference>
<keyword evidence="11" id="KW-0830">Ubiquinone</keyword>
<keyword evidence="6" id="KW-1278">Translocase</keyword>
<dbReference type="NCBIfam" id="NF006777">
    <property type="entry name" value="PRK09292.1"/>
    <property type="match status" value="1"/>
</dbReference>
<dbReference type="RefSeq" id="WP_194863744.1">
    <property type="nucleotide sequence ID" value="NZ_ARXX01000001.1"/>
</dbReference>
<keyword evidence="16" id="KW-1185">Reference proteome</keyword>
<accession>A0ABS0AKV5</accession>
<evidence type="ECO:0000256" key="4">
    <source>
        <dbReference type="ARBA" id="ARBA00022519"/>
    </source>
</evidence>
<dbReference type="Proteomes" id="UP000662703">
    <property type="component" value="Unassembled WGS sequence"/>
</dbReference>
<evidence type="ECO:0000256" key="3">
    <source>
        <dbReference type="ARBA" id="ARBA00022475"/>
    </source>
</evidence>